<dbReference type="AlphaFoldDB" id="A0AAN9N426"/>
<evidence type="ECO:0000313" key="4">
    <source>
        <dbReference type="Proteomes" id="UP001367508"/>
    </source>
</evidence>
<evidence type="ECO:0000256" key="1">
    <source>
        <dbReference type="SAM" id="MobiDB-lite"/>
    </source>
</evidence>
<organism evidence="3 4">
    <name type="scientific">Canavalia gladiata</name>
    <name type="common">Sword bean</name>
    <name type="synonym">Dolichos gladiatus</name>
    <dbReference type="NCBI Taxonomy" id="3824"/>
    <lineage>
        <taxon>Eukaryota</taxon>
        <taxon>Viridiplantae</taxon>
        <taxon>Streptophyta</taxon>
        <taxon>Embryophyta</taxon>
        <taxon>Tracheophyta</taxon>
        <taxon>Spermatophyta</taxon>
        <taxon>Magnoliopsida</taxon>
        <taxon>eudicotyledons</taxon>
        <taxon>Gunneridae</taxon>
        <taxon>Pentapetalae</taxon>
        <taxon>rosids</taxon>
        <taxon>fabids</taxon>
        <taxon>Fabales</taxon>
        <taxon>Fabaceae</taxon>
        <taxon>Papilionoideae</taxon>
        <taxon>50 kb inversion clade</taxon>
        <taxon>NPAAA clade</taxon>
        <taxon>indigoferoid/millettioid clade</taxon>
        <taxon>Phaseoleae</taxon>
        <taxon>Canavalia</taxon>
    </lineage>
</organism>
<name>A0AAN9N426_CANGL</name>
<keyword evidence="4" id="KW-1185">Reference proteome</keyword>
<dbReference type="Pfam" id="PF23310">
    <property type="entry name" value="TPR_27"/>
    <property type="match status" value="1"/>
</dbReference>
<dbReference type="InterPro" id="IPR036047">
    <property type="entry name" value="F-box-like_dom_sf"/>
</dbReference>
<dbReference type="PANTHER" id="PTHR33784">
    <property type="entry name" value="OS05G0482100 PROTEIN"/>
    <property type="match status" value="1"/>
</dbReference>
<evidence type="ECO:0000259" key="2">
    <source>
        <dbReference type="PROSITE" id="PS50181"/>
    </source>
</evidence>
<accession>A0AAN9N426</accession>
<dbReference type="Pfam" id="PF12937">
    <property type="entry name" value="F-box-like"/>
    <property type="match status" value="1"/>
</dbReference>
<gene>
    <name evidence="3" type="ORF">VNO77_05730</name>
</gene>
<protein>
    <recommendedName>
        <fullName evidence="2">F-box domain-containing protein</fullName>
    </recommendedName>
</protein>
<dbReference type="InterPro" id="IPR001810">
    <property type="entry name" value="F-box_dom"/>
</dbReference>
<dbReference type="SUPFAM" id="SSF81383">
    <property type="entry name" value="F-box domain"/>
    <property type="match status" value="1"/>
</dbReference>
<dbReference type="Proteomes" id="UP001367508">
    <property type="component" value="Unassembled WGS sequence"/>
</dbReference>
<comment type="caution">
    <text evidence="3">The sequence shown here is derived from an EMBL/GenBank/DDBJ whole genome shotgun (WGS) entry which is preliminary data.</text>
</comment>
<dbReference type="Gene3D" id="1.20.1280.50">
    <property type="match status" value="1"/>
</dbReference>
<reference evidence="3 4" key="1">
    <citation type="submission" date="2024-01" db="EMBL/GenBank/DDBJ databases">
        <title>The genomes of 5 underutilized Papilionoideae crops provide insights into root nodulation and disease resistanc.</title>
        <authorList>
            <person name="Jiang F."/>
        </authorList>
    </citation>
    <scope>NUCLEOTIDE SEQUENCE [LARGE SCALE GENOMIC DNA]</scope>
    <source>
        <strain evidence="3">LVBAO_FW01</strain>
        <tissue evidence="3">Leaves</tissue>
    </source>
</reference>
<dbReference type="InterPro" id="IPR040338">
    <property type="entry name" value="At1g67623-like"/>
</dbReference>
<dbReference type="PANTHER" id="PTHR33784:SF47">
    <property type="entry name" value="F-BOX PLANT-LIKE PROTEIN"/>
    <property type="match status" value="1"/>
</dbReference>
<dbReference type="InterPro" id="IPR057136">
    <property type="entry name" value="At2g35280_TPR_dom"/>
</dbReference>
<dbReference type="PROSITE" id="PS50181">
    <property type="entry name" value="FBOX"/>
    <property type="match status" value="1"/>
</dbReference>
<dbReference type="EMBL" id="JAYMYQ010000001">
    <property type="protein sequence ID" value="KAK7363583.1"/>
    <property type="molecule type" value="Genomic_DNA"/>
</dbReference>
<feature type="domain" description="F-box" evidence="2">
    <location>
        <begin position="26"/>
        <end position="75"/>
    </location>
</feature>
<feature type="region of interest" description="Disordered" evidence="1">
    <location>
        <begin position="1"/>
        <end position="24"/>
    </location>
</feature>
<proteinExistence type="predicted"/>
<sequence length="253" mass="29025">MAGLRVNKGNNNNKKKKKKKHGDESITTIKSLPNELLVEILAKVASRSIFDLCKVKLCCKDFLYAAEDDYVYHHASMEKFALVPLPWFTGQGEFSFLKRCRESGNSKISYREGMVQYFRSSSLISGFENLKKAAMEGHNDAKYVYCMLLMCCEDEQERKRGFDLFCSLKASTCVARCRKRVRCYIRKMWLSNNPVVRNHNLSFCTTCQSGRMKKISTGWIGDGDGDDDANIGISCEYCRVDYELVLFCNMFQV</sequence>
<evidence type="ECO:0000313" key="3">
    <source>
        <dbReference type="EMBL" id="KAK7363583.1"/>
    </source>
</evidence>